<dbReference type="Proteomes" id="UP001166674">
    <property type="component" value="Unassembled WGS sequence"/>
</dbReference>
<keyword evidence="9" id="KW-1185">Reference proteome</keyword>
<evidence type="ECO:0000313" key="8">
    <source>
        <dbReference type="EMBL" id="MBZ3875630.1"/>
    </source>
</evidence>
<evidence type="ECO:0000256" key="6">
    <source>
        <dbReference type="ARBA" id="ARBA00023170"/>
    </source>
</evidence>
<dbReference type="EMBL" id="JAATJV010253999">
    <property type="protein sequence ID" value="MBZ3875630.1"/>
    <property type="molecule type" value="Genomic_DNA"/>
</dbReference>
<reference evidence="8" key="1">
    <citation type="submission" date="2020-03" db="EMBL/GenBank/DDBJ databases">
        <title>Studies in the Genomics of Life Span.</title>
        <authorList>
            <person name="Glass D."/>
        </authorList>
    </citation>
    <scope>NUCLEOTIDE SEQUENCE</scope>
    <source>
        <strain evidence="8">SUZIE</strain>
        <tissue evidence="8">Muscle</tissue>
    </source>
</reference>
<accession>A0AA41MPB8</accession>
<evidence type="ECO:0000256" key="1">
    <source>
        <dbReference type="ARBA" id="ARBA00004141"/>
    </source>
</evidence>
<keyword evidence="5" id="KW-0472">Membrane</keyword>
<sequence>MSFFLSNLSFSDTCFTSTTIPKMLVDIQTQSKAITYAGCSTQICFFTVFRHLYEFTSVMACDCFVAICCPLYYTVLMRPWLCAQLLLLNWS</sequence>
<dbReference type="Pfam" id="PF00001">
    <property type="entry name" value="7tm_1"/>
    <property type="match status" value="1"/>
</dbReference>
<dbReference type="InterPro" id="IPR000276">
    <property type="entry name" value="GPCR_Rhodpsn"/>
</dbReference>
<dbReference type="AlphaFoldDB" id="A0AA41MPB8"/>
<comment type="caution">
    <text evidence="8">The sequence shown here is derived from an EMBL/GenBank/DDBJ whole genome shotgun (WGS) entry which is preliminary data.</text>
</comment>
<proteinExistence type="predicted"/>
<keyword evidence="6 8" id="KW-0675">Receptor</keyword>
<dbReference type="SUPFAM" id="SSF81321">
    <property type="entry name" value="Family A G protein-coupled receptor-like"/>
    <property type="match status" value="1"/>
</dbReference>
<dbReference type="PROSITE" id="PS50262">
    <property type="entry name" value="G_PROTEIN_RECEP_F1_2"/>
    <property type="match status" value="1"/>
</dbReference>
<evidence type="ECO:0000313" key="9">
    <source>
        <dbReference type="Proteomes" id="UP001166674"/>
    </source>
</evidence>
<gene>
    <name evidence="8" type="ORF">SUZIE_133900</name>
</gene>
<keyword evidence="2" id="KW-0812">Transmembrane</keyword>
<keyword evidence="4" id="KW-0807">Transducer</keyword>
<name>A0AA41MPB8_SCICA</name>
<organism evidence="8 9">
    <name type="scientific">Sciurus carolinensis</name>
    <name type="common">Eastern gray squirrel</name>
    <dbReference type="NCBI Taxonomy" id="30640"/>
    <lineage>
        <taxon>Eukaryota</taxon>
        <taxon>Metazoa</taxon>
        <taxon>Chordata</taxon>
        <taxon>Craniata</taxon>
        <taxon>Vertebrata</taxon>
        <taxon>Euteleostomi</taxon>
        <taxon>Mammalia</taxon>
        <taxon>Eutheria</taxon>
        <taxon>Euarchontoglires</taxon>
        <taxon>Glires</taxon>
        <taxon>Rodentia</taxon>
        <taxon>Sciuromorpha</taxon>
        <taxon>Sciuridae</taxon>
        <taxon>Sciurinae</taxon>
        <taxon>Sciurini</taxon>
        <taxon>Sciurus</taxon>
    </lineage>
</organism>
<dbReference type="GO" id="GO:0004930">
    <property type="term" value="F:G protein-coupled receptor activity"/>
    <property type="evidence" value="ECO:0007669"/>
    <property type="project" value="UniProtKB-KW"/>
</dbReference>
<evidence type="ECO:0000256" key="4">
    <source>
        <dbReference type="ARBA" id="ARBA00023040"/>
    </source>
</evidence>
<comment type="subcellular location">
    <subcellularLocation>
        <location evidence="1">Membrane</location>
        <topology evidence="1">Multi-pass membrane protein</topology>
    </subcellularLocation>
</comment>
<feature type="domain" description="G-protein coupled receptors family 1 profile" evidence="7">
    <location>
        <begin position="1"/>
        <end position="91"/>
    </location>
</feature>
<dbReference type="Gene3D" id="1.20.1070.10">
    <property type="entry name" value="Rhodopsin 7-helix transmembrane proteins"/>
    <property type="match status" value="1"/>
</dbReference>
<dbReference type="PANTHER" id="PTHR48001">
    <property type="entry name" value="OLFACTORY RECEPTOR"/>
    <property type="match status" value="1"/>
</dbReference>
<evidence type="ECO:0000256" key="3">
    <source>
        <dbReference type="ARBA" id="ARBA00022989"/>
    </source>
</evidence>
<dbReference type="GO" id="GO:0016020">
    <property type="term" value="C:membrane"/>
    <property type="evidence" value="ECO:0007669"/>
    <property type="project" value="UniProtKB-SubCell"/>
</dbReference>
<protein>
    <submittedName>
        <fullName evidence="8">Olfactory receptor 7A17</fullName>
    </submittedName>
</protein>
<keyword evidence="3" id="KW-1133">Transmembrane helix</keyword>
<keyword evidence="4" id="KW-0297">G-protein coupled receptor</keyword>
<dbReference type="InterPro" id="IPR017452">
    <property type="entry name" value="GPCR_Rhodpsn_7TM"/>
</dbReference>
<evidence type="ECO:0000259" key="7">
    <source>
        <dbReference type="PROSITE" id="PS50262"/>
    </source>
</evidence>
<evidence type="ECO:0000256" key="5">
    <source>
        <dbReference type="ARBA" id="ARBA00023136"/>
    </source>
</evidence>
<evidence type="ECO:0000256" key="2">
    <source>
        <dbReference type="ARBA" id="ARBA00022692"/>
    </source>
</evidence>